<dbReference type="Pfam" id="PF04290">
    <property type="entry name" value="DctQ"/>
    <property type="match status" value="1"/>
</dbReference>
<dbReference type="STRING" id="398511.BpOF4_06340"/>
<evidence type="ECO:0000256" key="3">
    <source>
        <dbReference type="ARBA" id="ARBA00022475"/>
    </source>
</evidence>
<dbReference type="PANTHER" id="PTHR35011">
    <property type="entry name" value="2,3-DIKETO-L-GULONATE TRAP TRANSPORTER SMALL PERMEASE PROTEIN YIAM"/>
    <property type="match status" value="1"/>
</dbReference>
<comment type="similarity">
    <text evidence="8">Belongs to the TRAP transporter small permease family.</text>
</comment>
<evidence type="ECO:0000256" key="6">
    <source>
        <dbReference type="ARBA" id="ARBA00022989"/>
    </source>
</evidence>
<dbReference type="EMBL" id="CP001878">
    <property type="protein sequence ID" value="ADC49328.1"/>
    <property type="molecule type" value="Genomic_DNA"/>
</dbReference>
<dbReference type="GO" id="GO:0022857">
    <property type="term" value="F:transmembrane transporter activity"/>
    <property type="evidence" value="ECO:0007669"/>
    <property type="project" value="TreeGrafter"/>
</dbReference>
<keyword evidence="12" id="KW-1185">Reference proteome</keyword>
<dbReference type="GO" id="GO:0015740">
    <property type="term" value="P:C4-dicarboxylate transport"/>
    <property type="evidence" value="ECO:0007669"/>
    <property type="project" value="TreeGrafter"/>
</dbReference>
<evidence type="ECO:0000256" key="5">
    <source>
        <dbReference type="ARBA" id="ARBA00022692"/>
    </source>
</evidence>
<keyword evidence="3" id="KW-1003">Cell membrane</keyword>
<evidence type="ECO:0000313" key="12">
    <source>
        <dbReference type="Proteomes" id="UP000001544"/>
    </source>
</evidence>
<keyword evidence="2" id="KW-0813">Transport</keyword>
<dbReference type="InterPro" id="IPR055348">
    <property type="entry name" value="DctQ"/>
</dbReference>
<sequence length="165" mass="19026">MVKKFEFIKVLEFTAFLLVVSLVFIMFVQVFARQFFDRIPVWSSDEVATLLLIWLVNIGAAIAAGRNTHISMDYIVDKFPESWRKGIEIVVYACICIFLLAVGIILLQLAWSGRFASTARLNISMFWIQISMVVGMITMFYYYVKLLIKAISGYREKEIILSTKE</sequence>
<name>D3FZT6_ALKPO</name>
<evidence type="ECO:0000256" key="8">
    <source>
        <dbReference type="ARBA" id="ARBA00038436"/>
    </source>
</evidence>
<keyword evidence="5 9" id="KW-0812">Transmembrane</keyword>
<evidence type="ECO:0000256" key="2">
    <source>
        <dbReference type="ARBA" id="ARBA00022448"/>
    </source>
</evidence>
<evidence type="ECO:0000256" key="9">
    <source>
        <dbReference type="SAM" id="Phobius"/>
    </source>
</evidence>
<dbReference type="RefSeq" id="WP_012960601.1">
    <property type="nucleotide sequence ID" value="NC_013791.2"/>
</dbReference>
<protein>
    <submittedName>
        <fullName evidence="11">Tripartite ATP-independent periplasmic transporter DctQ</fullName>
    </submittedName>
</protein>
<keyword evidence="7 9" id="KW-0472">Membrane</keyword>
<evidence type="ECO:0000259" key="10">
    <source>
        <dbReference type="Pfam" id="PF04290"/>
    </source>
</evidence>
<dbReference type="InterPro" id="IPR007387">
    <property type="entry name" value="TRAP_DctQ"/>
</dbReference>
<dbReference type="eggNOG" id="COG3090">
    <property type="taxonomic scope" value="Bacteria"/>
</dbReference>
<dbReference type="GO" id="GO:0005886">
    <property type="term" value="C:plasma membrane"/>
    <property type="evidence" value="ECO:0007669"/>
    <property type="project" value="UniProtKB-SubCell"/>
</dbReference>
<reference evidence="11 12" key="1">
    <citation type="journal article" date="2011" name="Environ. Microbiol.">
        <title>Genome of alkaliphilic Bacillus pseudofirmus OF4 reveals adaptations that support the ability to grow in an external pH range from 7.5 to 11.4.</title>
        <authorList>
            <person name="Janto B."/>
            <person name="Ahmed A."/>
            <person name="Ito M."/>
            <person name="Liu J."/>
            <person name="Hicks D.B."/>
            <person name="Pagni S."/>
            <person name="Fackelmayer O.J."/>
            <person name="Smith T.A."/>
            <person name="Earl J."/>
            <person name="Elbourne L.D."/>
            <person name="Hassan K."/>
            <person name="Paulsen I.T."/>
            <person name="Kolsto A.B."/>
            <person name="Tourasse N.J."/>
            <person name="Ehrlich G.D."/>
            <person name="Boissy R."/>
            <person name="Ivey D.M."/>
            <person name="Li G."/>
            <person name="Xue Y."/>
            <person name="Ma Y."/>
            <person name="Hu F.Z."/>
            <person name="Krulwich T.A."/>
        </authorList>
    </citation>
    <scope>NUCLEOTIDE SEQUENCE [LARGE SCALE GENOMIC DNA]</scope>
    <source>
        <strain evidence="12">ATCC BAA-2126 / JCM 17055 / OF4</strain>
    </source>
</reference>
<keyword evidence="6 9" id="KW-1133">Transmembrane helix</keyword>
<dbReference type="AlphaFoldDB" id="D3FZT6"/>
<feature type="domain" description="Tripartite ATP-independent periplasmic transporters DctQ component" evidence="10">
    <location>
        <begin position="22"/>
        <end position="151"/>
    </location>
</feature>
<dbReference type="Proteomes" id="UP000001544">
    <property type="component" value="Chromosome"/>
</dbReference>
<gene>
    <name evidence="11" type="primary">dctQ</name>
    <name evidence="11" type="ordered locus">BpOF4_06340</name>
</gene>
<keyword evidence="4" id="KW-0997">Cell inner membrane</keyword>
<proteinExistence type="inferred from homology"/>
<feature type="transmembrane region" description="Helical" evidence="9">
    <location>
        <begin position="123"/>
        <end position="144"/>
    </location>
</feature>
<feature type="transmembrane region" description="Helical" evidence="9">
    <location>
        <begin position="47"/>
        <end position="68"/>
    </location>
</feature>
<dbReference type="PANTHER" id="PTHR35011:SF2">
    <property type="entry name" value="2,3-DIKETO-L-GULONATE TRAP TRANSPORTER SMALL PERMEASE PROTEIN YIAM"/>
    <property type="match status" value="1"/>
</dbReference>
<evidence type="ECO:0000256" key="1">
    <source>
        <dbReference type="ARBA" id="ARBA00004429"/>
    </source>
</evidence>
<dbReference type="HOGENOM" id="CLU_086356_9_4_9"/>
<feature type="transmembrane region" description="Helical" evidence="9">
    <location>
        <begin position="7"/>
        <end position="27"/>
    </location>
</feature>
<accession>D3FZT6</accession>
<feature type="transmembrane region" description="Helical" evidence="9">
    <location>
        <begin position="89"/>
        <end position="111"/>
    </location>
</feature>
<evidence type="ECO:0000313" key="11">
    <source>
        <dbReference type="EMBL" id="ADC49328.1"/>
    </source>
</evidence>
<comment type="subcellular location">
    <subcellularLocation>
        <location evidence="1">Cell inner membrane</location>
        <topology evidence="1">Multi-pass membrane protein</topology>
    </subcellularLocation>
</comment>
<organism evidence="11 12">
    <name type="scientific">Alkalihalophilus pseudofirmus (strain ATCC BAA-2126 / JCM 17055 / OF4)</name>
    <name type="common">Bacillus pseudofirmus</name>
    <dbReference type="NCBI Taxonomy" id="398511"/>
    <lineage>
        <taxon>Bacteria</taxon>
        <taxon>Bacillati</taxon>
        <taxon>Bacillota</taxon>
        <taxon>Bacilli</taxon>
        <taxon>Bacillales</taxon>
        <taxon>Bacillaceae</taxon>
        <taxon>Alkalihalophilus</taxon>
    </lineage>
</organism>
<evidence type="ECO:0000256" key="4">
    <source>
        <dbReference type="ARBA" id="ARBA00022519"/>
    </source>
</evidence>
<evidence type="ECO:0000256" key="7">
    <source>
        <dbReference type="ARBA" id="ARBA00023136"/>
    </source>
</evidence>
<dbReference type="KEGG" id="bpf:BpOF4_06340"/>